<dbReference type="EMBL" id="GL376578">
    <property type="status" value="NOT_ANNOTATED_CDS"/>
    <property type="molecule type" value="Genomic_DNA"/>
</dbReference>
<protein>
    <submittedName>
        <fullName evidence="1">Uncharacterized protein</fullName>
    </submittedName>
</protein>
<dbReference type="HOGENOM" id="CLU_528427_0_0_1"/>
<keyword evidence="2" id="KW-1185">Reference proteome</keyword>
<accession>K3X9Q3</accession>
<organism evidence="1 2">
    <name type="scientific">Globisporangium ultimum (strain ATCC 200006 / CBS 805.95 / DAOM BR144)</name>
    <name type="common">Pythium ultimum</name>
    <dbReference type="NCBI Taxonomy" id="431595"/>
    <lineage>
        <taxon>Eukaryota</taxon>
        <taxon>Sar</taxon>
        <taxon>Stramenopiles</taxon>
        <taxon>Oomycota</taxon>
        <taxon>Peronosporomycetes</taxon>
        <taxon>Pythiales</taxon>
        <taxon>Pythiaceae</taxon>
        <taxon>Globisporangium</taxon>
    </lineage>
</organism>
<dbReference type="SMART" id="SM00015">
    <property type="entry name" value="IQ"/>
    <property type="match status" value="4"/>
</dbReference>
<evidence type="ECO:0000313" key="2">
    <source>
        <dbReference type="Proteomes" id="UP000019132"/>
    </source>
</evidence>
<evidence type="ECO:0000313" key="1">
    <source>
        <dbReference type="EnsemblProtists" id="PYU1_T013952"/>
    </source>
</evidence>
<sequence length="516" mass="63241">MISLHILEEYERQVLLTRQTSIAHACAIIQRKQHIRMRGFLLHWYRLTLGIRAAEQNHCANVIQRYWRKFRLLMNFRWLTQEYRAFVRRVSATKVQAAARRFLAIRAFQRLLFEHRRFVAAIRIQKCYGNYQICKIAQRQRQQDAVLSIQRVWRGHRGRNRAKYRQQLLRRVAEKMVLGIWRETALKRVRVKRVLVTRIQHCVRVFTFRCRVARAFVQNRRRCLFLPALRIQNAWHTYRQSEIFRSVYAMVAIIVEQRESAASLIQMKFKRYYHWKQERSAGIITKLLRAFKSRKIVMARQLEWLHGWSTLNFLRWEGHCPLAMQRWSALTARVERGLHDIEYDQHHALKRLNVFEGVRFVLLIKCFHKDFLADNAVKIQVNWRWHHFRSVMRKRMQAALLIQRSIPLLHKAYKKRQQRKRVLGRWKRQRYCSMKASFQQWRVFQKLIQEARSLKVTNESLRRMKWFRHQKLRKGMMTRWKIFIECRHERARRLEQAIELNALHTKRRFWRTDSQI</sequence>
<dbReference type="InterPro" id="IPR000048">
    <property type="entry name" value="IQ_motif_EF-hand-BS"/>
</dbReference>
<reference evidence="1" key="3">
    <citation type="submission" date="2015-02" db="UniProtKB">
        <authorList>
            <consortium name="EnsemblProtists"/>
        </authorList>
    </citation>
    <scope>IDENTIFICATION</scope>
    <source>
        <strain evidence="1">DAOM BR144</strain>
    </source>
</reference>
<dbReference type="VEuPathDB" id="FungiDB:PYU1_G013923"/>
<reference evidence="2" key="2">
    <citation type="submission" date="2010-04" db="EMBL/GenBank/DDBJ databases">
        <authorList>
            <person name="Buell R."/>
            <person name="Hamilton J."/>
            <person name="Hostetler J."/>
        </authorList>
    </citation>
    <scope>NUCLEOTIDE SEQUENCE [LARGE SCALE GENOMIC DNA]</scope>
    <source>
        <strain evidence="2">DAOM:BR144</strain>
    </source>
</reference>
<reference evidence="2" key="1">
    <citation type="journal article" date="2010" name="Genome Biol.">
        <title>Genome sequence of the necrotrophic plant pathogen Pythium ultimum reveals original pathogenicity mechanisms and effector repertoire.</title>
        <authorList>
            <person name="Levesque C.A."/>
            <person name="Brouwer H."/>
            <person name="Cano L."/>
            <person name="Hamilton J.P."/>
            <person name="Holt C."/>
            <person name="Huitema E."/>
            <person name="Raffaele S."/>
            <person name="Robideau G.P."/>
            <person name="Thines M."/>
            <person name="Win J."/>
            <person name="Zerillo M.M."/>
            <person name="Beakes G.W."/>
            <person name="Boore J.L."/>
            <person name="Busam D."/>
            <person name="Dumas B."/>
            <person name="Ferriera S."/>
            <person name="Fuerstenberg S.I."/>
            <person name="Gachon C.M."/>
            <person name="Gaulin E."/>
            <person name="Govers F."/>
            <person name="Grenville-Briggs L."/>
            <person name="Horner N."/>
            <person name="Hostetler J."/>
            <person name="Jiang R.H."/>
            <person name="Johnson J."/>
            <person name="Krajaejun T."/>
            <person name="Lin H."/>
            <person name="Meijer H.J."/>
            <person name="Moore B."/>
            <person name="Morris P."/>
            <person name="Phuntmart V."/>
            <person name="Puiu D."/>
            <person name="Shetty J."/>
            <person name="Stajich J.E."/>
            <person name="Tripathy S."/>
            <person name="Wawra S."/>
            <person name="van West P."/>
            <person name="Whitty B.R."/>
            <person name="Coutinho P.M."/>
            <person name="Henrissat B."/>
            <person name="Martin F."/>
            <person name="Thomas P.D."/>
            <person name="Tyler B.M."/>
            <person name="De Vries R.P."/>
            <person name="Kamoun S."/>
            <person name="Yandell M."/>
            <person name="Tisserat N."/>
            <person name="Buell C.R."/>
        </authorList>
    </citation>
    <scope>NUCLEOTIDE SEQUENCE</scope>
    <source>
        <strain evidence="2">DAOM:BR144</strain>
    </source>
</reference>
<name>K3X9Q3_GLOUD</name>
<proteinExistence type="predicted"/>
<dbReference type="PROSITE" id="PS50096">
    <property type="entry name" value="IQ"/>
    <property type="match status" value="3"/>
</dbReference>
<dbReference type="EnsemblProtists" id="PYU1_T013952">
    <property type="protein sequence ID" value="PYU1_T013952"/>
    <property type="gene ID" value="PYU1_G013923"/>
</dbReference>
<dbReference type="InParanoid" id="K3X9Q3"/>
<dbReference type="Proteomes" id="UP000019132">
    <property type="component" value="Unassembled WGS sequence"/>
</dbReference>
<dbReference type="AlphaFoldDB" id="K3X9Q3"/>